<dbReference type="Proteomes" id="UP000515211">
    <property type="component" value="Chromosome 2"/>
</dbReference>
<protein>
    <submittedName>
        <fullName evidence="3">Uncharacterized protein LOC110278238</fullName>
    </submittedName>
</protein>
<dbReference type="InterPro" id="IPR000477">
    <property type="entry name" value="RT_dom"/>
</dbReference>
<dbReference type="Pfam" id="PF00078">
    <property type="entry name" value="RVT_1"/>
    <property type="match status" value="1"/>
</dbReference>
<proteinExistence type="predicted"/>
<dbReference type="KEGG" id="adu:110278238"/>
<accession>A0A6P5N5Q1</accession>
<dbReference type="GeneID" id="110278238"/>
<dbReference type="RefSeq" id="XP_020992140.1">
    <property type="nucleotide sequence ID" value="XM_021136481.1"/>
</dbReference>
<keyword evidence="2" id="KW-1185">Reference proteome</keyword>
<evidence type="ECO:0000313" key="2">
    <source>
        <dbReference type="Proteomes" id="UP000515211"/>
    </source>
</evidence>
<feature type="domain" description="Reverse transcriptase" evidence="1">
    <location>
        <begin position="11"/>
        <end position="85"/>
    </location>
</feature>
<dbReference type="AlphaFoldDB" id="A0A6P5N5Q1"/>
<evidence type="ECO:0000259" key="1">
    <source>
        <dbReference type="Pfam" id="PF00078"/>
    </source>
</evidence>
<reference evidence="2" key="1">
    <citation type="journal article" date="2016" name="Nat. Genet.">
        <title>The genome sequences of Arachis duranensis and Arachis ipaensis, the diploid ancestors of cultivated peanut.</title>
        <authorList>
            <person name="Bertioli D.J."/>
            <person name="Cannon S.B."/>
            <person name="Froenicke L."/>
            <person name="Huang G."/>
            <person name="Farmer A.D."/>
            <person name="Cannon E.K."/>
            <person name="Liu X."/>
            <person name="Gao D."/>
            <person name="Clevenger J."/>
            <person name="Dash S."/>
            <person name="Ren L."/>
            <person name="Moretzsohn M.C."/>
            <person name="Shirasawa K."/>
            <person name="Huang W."/>
            <person name="Vidigal B."/>
            <person name="Abernathy B."/>
            <person name="Chu Y."/>
            <person name="Niederhuth C.E."/>
            <person name="Umale P."/>
            <person name="Araujo A.C."/>
            <person name="Kozik A."/>
            <person name="Kim K.D."/>
            <person name="Burow M.D."/>
            <person name="Varshney R.K."/>
            <person name="Wang X."/>
            <person name="Zhang X."/>
            <person name="Barkley N."/>
            <person name="Guimaraes P.M."/>
            <person name="Isobe S."/>
            <person name="Guo B."/>
            <person name="Liao B."/>
            <person name="Stalker H.T."/>
            <person name="Schmitz R.J."/>
            <person name="Scheffler B.E."/>
            <person name="Leal-Bertioli S.C."/>
            <person name="Xun X."/>
            <person name="Jackson S.A."/>
            <person name="Michelmore R."/>
            <person name="Ozias-Akins P."/>
        </authorList>
    </citation>
    <scope>NUCLEOTIDE SEQUENCE [LARGE SCALE GENOMIC DNA]</scope>
    <source>
        <strain evidence="2">cv. V14167</strain>
    </source>
</reference>
<sequence length="138" mass="15881">MSVLINRSPMKSFRMERGLRQGDHLSPFLFILVIDVLHKIIGEVIRNGRISPLLVGRDNIKLSHLQFVDDIMLFCPLKRKLCETIGDWEHRMCGVLRCKATVLSVKYLGINLGVNSRLVKTWKPVIDKNVTLLVTPFW</sequence>
<name>A0A6P5N5Q1_ARADU</name>
<evidence type="ECO:0000313" key="3">
    <source>
        <dbReference type="RefSeq" id="XP_020992140.1"/>
    </source>
</evidence>
<reference evidence="3" key="2">
    <citation type="submission" date="2025-08" db="UniProtKB">
        <authorList>
            <consortium name="RefSeq"/>
        </authorList>
    </citation>
    <scope>IDENTIFICATION</scope>
    <source>
        <tissue evidence="3">Whole plant</tissue>
    </source>
</reference>
<organism evidence="2 3">
    <name type="scientific">Arachis duranensis</name>
    <name type="common">Wild peanut</name>
    <dbReference type="NCBI Taxonomy" id="130453"/>
    <lineage>
        <taxon>Eukaryota</taxon>
        <taxon>Viridiplantae</taxon>
        <taxon>Streptophyta</taxon>
        <taxon>Embryophyta</taxon>
        <taxon>Tracheophyta</taxon>
        <taxon>Spermatophyta</taxon>
        <taxon>Magnoliopsida</taxon>
        <taxon>eudicotyledons</taxon>
        <taxon>Gunneridae</taxon>
        <taxon>Pentapetalae</taxon>
        <taxon>rosids</taxon>
        <taxon>fabids</taxon>
        <taxon>Fabales</taxon>
        <taxon>Fabaceae</taxon>
        <taxon>Papilionoideae</taxon>
        <taxon>50 kb inversion clade</taxon>
        <taxon>dalbergioids sensu lato</taxon>
        <taxon>Dalbergieae</taxon>
        <taxon>Pterocarpus clade</taxon>
        <taxon>Arachis</taxon>
    </lineage>
</organism>
<gene>
    <name evidence="3" type="primary">LOC110278238</name>
</gene>